<evidence type="ECO:0000313" key="2">
    <source>
        <dbReference type="Proteomes" id="UP000282438"/>
    </source>
</evidence>
<dbReference type="CDD" id="cd20293">
    <property type="entry name" value="cupin_HutD_N"/>
    <property type="match status" value="1"/>
</dbReference>
<keyword evidence="2" id="KW-1185">Reference proteome</keyword>
<name>A0A3S8ZNQ6_9NEIS</name>
<dbReference type="Pfam" id="PF05962">
    <property type="entry name" value="HutD"/>
    <property type="match status" value="1"/>
</dbReference>
<dbReference type="SUPFAM" id="SSF51182">
    <property type="entry name" value="RmlC-like cupins"/>
    <property type="match status" value="1"/>
</dbReference>
<dbReference type="InterPro" id="IPR014710">
    <property type="entry name" value="RmlC-like_jellyroll"/>
</dbReference>
<protein>
    <submittedName>
        <fullName evidence="1">HutD family protein</fullName>
    </submittedName>
</protein>
<organism evidence="1 2">
    <name type="scientific">Iodobacter ciconiae</name>
    <dbReference type="NCBI Taxonomy" id="2496266"/>
    <lineage>
        <taxon>Bacteria</taxon>
        <taxon>Pseudomonadati</taxon>
        <taxon>Pseudomonadota</taxon>
        <taxon>Betaproteobacteria</taxon>
        <taxon>Neisseriales</taxon>
        <taxon>Chitinibacteraceae</taxon>
        <taxon>Iodobacter</taxon>
    </lineage>
</organism>
<dbReference type="AlphaFoldDB" id="A0A3S8ZNQ6"/>
<proteinExistence type="predicted"/>
<accession>A0A3S8ZNQ6</accession>
<gene>
    <name evidence="1" type="ORF">EJO50_00900</name>
</gene>
<dbReference type="InterPro" id="IPR011051">
    <property type="entry name" value="RmlC_Cupin_sf"/>
</dbReference>
<evidence type="ECO:0000313" key="1">
    <source>
        <dbReference type="EMBL" id="AZN35168.1"/>
    </source>
</evidence>
<dbReference type="Gene3D" id="2.60.120.10">
    <property type="entry name" value="Jelly Rolls"/>
    <property type="match status" value="1"/>
</dbReference>
<dbReference type="PANTHER" id="PTHR37943">
    <property type="entry name" value="PROTEIN VES"/>
    <property type="match status" value="1"/>
</dbReference>
<dbReference type="PANTHER" id="PTHR37943:SF1">
    <property type="entry name" value="PROTEIN VES"/>
    <property type="match status" value="1"/>
</dbReference>
<dbReference type="OrthoDB" id="9800082at2"/>
<dbReference type="RefSeq" id="WP_125971143.1">
    <property type="nucleotide sequence ID" value="NZ_CP034433.1"/>
</dbReference>
<sequence length="123" mass="13320">MAALLRQQDLPLQTWKNGGGVTAEIAISPQGAHLADFDWRISMATIGADGGFSEFTGIDRSLVILAGKGVSLQFDKGGPQLLTPKDKPLRFAGEDKVYASLLQDEVTDFNVTTGRGRYCHLLR</sequence>
<dbReference type="KEGG" id="iod:EJO50_00900"/>
<dbReference type="Proteomes" id="UP000282438">
    <property type="component" value="Chromosome"/>
</dbReference>
<reference evidence="1 2" key="1">
    <citation type="submission" date="2018-12" db="EMBL/GenBank/DDBJ databases">
        <title>Complete genome sequence of Iodobacter sp. H11R3.</title>
        <authorList>
            <person name="Bae J.-W."/>
        </authorList>
    </citation>
    <scope>NUCLEOTIDE SEQUENCE [LARGE SCALE GENOMIC DNA]</scope>
    <source>
        <strain evidence="1 2">H11R3</strain>
    </source>
</reference>
<dbReference type="InterPro" id="IPR010282">
    <property type="entry name" value="Uncharacterised_HutD/Ves"/>
</dbReference>
<dbReference type="EMBL" id="CP034433">
    <property type="protein sequence ID" value="AZN35168.1"/>
    <property type="molecule type" value="Genomic_DNA"/>
</dbReference>